<feature type="compositionally biased region" description="Basic and acidic residues" evidence="1">
    <location>
        <begin position="38"/>
        <end position="64"/>
    </location>
</feature>
<comment type="caution">
    <text evidence="2">The sequence shown here is derived from an EMBL/GenBank/DDBJ whole genome shotgun (WGS) entry which is preliminary data.</text>
</comment>
<keyword evidence="3" id="KW-1185">Reference proteome</keyword>
<evidence type="ECO:0000313" key="2">
    <source>
        <dbReference type="EMBL" id="KAK5166554.1"/>
    </source>
</evidence>
<dbReference type="GeneID" id="89929431"/>
<dbReference type="AlphaFoldDB" id="A0AAV9P5U1"/>
<accession>A0AAV9P5U1</accession>
<gene>
    <name evidence="2" type="ORF">LTR77_008097</name>
</gene>
<reference evidence="2 3" key="1">
    <citation type="submission" date="2023-08" db="EMBL/GenBank/DDBJ databases">
        <title>Black Yeasts Isolated from many extreme environments.</title>
        <authorList>
            <person name="Coleine C."/>
            <person name="Stajich J.E."/>
            <person name="Selbmann L."/>
        </authorList>
    </citation>
    <scope>NUCLEOTIDE SEQUENCE [LARGE SCALE GENOMIC DNA]</scope>
    <source>
        <strain evidence="2 3">CCFEE 5935</strain>
    </source>
</reference>
<dbReference type="RefSeq" id="XP_064656436.1">
    <property type="nucleotide sequence ID" value="XM_064805331.1"/>
</dbReference>
<protein>
    <submittedName>
        <fullName evidence="2">Uncharacterized protein</fullName>
    </submittedName>
</protein>
<name>A0AAV9P5U1_9PEZI</name>
<organism evidence="2 3">
    <name type="scientific">Saxophila tyrrhenica</name>
    <dbReference type="NCBI Taxonomy" id="1690608"/>
    <lineage>
        <taxon>Eukaryota</taxon>
        <taxon>Fungi</taxon>
        <taxon>Dikarya</taxon>
        <taxon>Ascomycota</taxon>
        <taxon>Pezizomycotina</taxon>
        <taxon>Dothideomycetes</taxon>
        <taxon>Dothideomycetidae</taxon>
        <taxon>Mycosphaerellales</taxon>
        <taxon>Extremaceae</taxon>
        <taxon>Saxophila</taxon>
    </lineage>
</organism>
<evidence type="ECO:0000313" key="3">
    <source>
        <dbReference type="Proteomes" id="UP001337655"/>
    </source>
</evidence>
<evidence type="ECO:0000256" key="1">
    <source>
        <dbReference type="SAM" id="MobiDB-lite"/>
    </source>
</evidence>
<dbReference type="Proteomes" id="UP001337655">
    <property type="component" value="Unassembled WGS sequence"/>
</dbReference>
<feature type="region of interest" description="Disordered" evidence="1">
    <location>
        <begin position="1"/>
        <end position="70"/>
    </location>
</feature>
<proteinExistence type="predicted"/>
<sequence length="238" mass="26936">MSKRKGRGQAAKGSTSRGSNAKGHGGQSSRNNAVPGQHPHDAQAVRDTAQRQAERARQTREEAYTGKLQRQQREKRFFSFRITCEKPAWRKTVNRKAHTITSRGQVHDVPAMEGAQAEVWTTLRADNAITYRVLIDNQKGLNFFVSLKDTKWARSEGDSNELFRRLKRKKNTAKALTAAEASCAFRGWELGLTKIEAEVAALHPLCLTAALDFLEHWRAHKPRFGPLCVRTTRVRDYQ</sequence>
<dbReference type="EMBL" id="JAVRRT010000013">
    <property type="protein sequence ID" value="KAK5166554.1"/>
    <property type="molecule type" value="Genomic_DNA"/>
</dbReference>